<reference evidence="1" key="1">
    <citation type="submission" date="2020-06" db="EMBL/GenBank/DDBJ databases">
        <title>Whole Genome Sequence of Halomonas aquamarina MB598.</title>
        <authorList>
            <person name="Pervaiz M."/>
            <person name="Fariq A."/>
            <person name="Yasmin A."/>
            <person name="Welch M."/>
        </authorList>
    </citation>
    <scope>NUCLEOTIDE SEQUENCE</scope>
    <source>
        <strain evidence="1">MB598</strain>
    </source>
</reference>
<gene>
    <name evidence="1" type="ORF">HW452_01490</name>
</gene>
<sequence length="369" mass="40792">MPLNRTLCALTIATTCFMASAYADDTFDLQTLIDNARQEAPITVYAPTGKIVQQAEDFTEKYGVSAVGVKAKAAQTIEIVSRGARANNVQADVVLIEDAPGTTELLLEPHHVSSWAPEDMTDDIIREYQDPLAVILAPNVWAYNTAEYDSCPITNIWQLTEDEWRHKVTLQDPAIKPLYIDWFNQMATHHDQEMAEAFHAFSGKPLDTDEASATAEFVKRLAQNGPLMTPSDSEAAEAIGTPDAGDSFVGLISTAAFRDNNNGLALGICHGLEPFIGISYPTFGLMTTQTRSPNAAKLFLHYLMTEEGIKLQSMDGKMSTNTTFALPAEEASGIEQFRDQLMMYRTATAGSDWENRQDWLDLWGMNYSR</sequence>
<evidence type="ECO:0000313" key="1">
    <source>
        <dbReference type="EMBL" id="MBZ5486198.1"/>
    </source>
</evidence>
<keyword evidence="2" id="KW-1185">Reference proteome</keyword>
<protein>
    <submittedName>
        <fullName evidence="1">ABC transporter substrate-binding protein</fullName>
    </submittedName>
</protein>
<proteinExistence type="predicted"/>
<name>A0ACC5VPL8_9GAMM</name>
<comment type="caution">
    <text evidence="1">The sequence shown here is derived from an EMBL/GenBank/DDBJ whole genome shotgun (WGS) entry which is preliminary data.</text>
</comment>
<organism evidence="1 2">
    <name type="scientific">Vreelandella aquamarina</name>
    <dbReference type="NCBI Taxonomy" id="77097"/>
    <lineage>
        <taxon>Bacteria</taxon>
        <taxon>Pseudomonadati</taxon>
        <taxon>Pseudomonadota</taxon>
        <taxon>Gammaproteobacteria</taxon>
        <taxon>Oceanospirillales</taxon>
        <taxon>Halomonadaceae</taxon>
        <taxon>Vreelandella</taxon>
    </lineage>
</organism>
<accession>A0ACC5VPL8</accession>
<evidence type="ECO:0000313" key="2">
    <source>
        <dbReference type="Proteomes" id="UP001319846"/>
    </source>
</evidence>
<dbReference type="EMBL" id="JABYQT010000001">
    <property type="protein sequence ID" value="MBZ5486198.1"/>
    <property type="molecule type" value="Genomic_DNA"/>
</dbReference>
<dbReference type="Proteomes" id="UP001319846">
    <property type="component" value="Unassembled WGS sequence"/>
</dbReference>